<sequence>MKNIVLIGGSYGIGLAIVKELQAENNVFVASRTNEGLTNLNVTHIPFNVITDTLDTTKLPEIIDGLIYCPGSINLRPFRALKIEAFENDLQINFIGAVRVIQTILPNLTASKQSSIVLFSSVAASMGMPFHTSISAAKGAIEGFAKALAAEYAPKIRVNVIAPSLTDTPLADKFLNNEEKKVTSALRHPLKRFGTANDIAQMANFLISDKSSWISGQIHHVDGGMSTLLVNG</sequence>
<keyword evidence="4" id="KW-1185">Reference proteome</keyword>
<dbReference type="RefSeq" id="WP_091477362.1">
    <property type="nucleotide sequence ID" value="NZ_FOJT01000006.1"/>
</dbReference>
<dbReference type="OrthoDB" id="9803333at2"/>
<comment type="similarity">
    <text evidence="1">Belongs to the short-chain dehydrogenases/reductases (SDR) family.</text>
</comment>
<keyword evidence="2" id="KW-0560">Oxidoreductase</keyword>
<dbReference type="PRINTS" id="PR00081">
    <property type="entry name" value="GDHRDH"/>
</dbReference>
<dbReference type="STRING" id="498292.SAMN05660845_2314"/>
<reference evidence="4" key="1">
    <citation type="submission" date="2016-10" db="EMBL/GenBank/DDBJ databases">
        <authorList>
            <person name="Varghese N."/>
            <person name="Submissions S."/>
        </authorList>
    </citation>
    <scope>NUCLEOTIDE SEQUENCE [LARGE SCALE GENOMIC DNA]</scope>
    <source>
        <strain evidence="4">DSM 21789</strain>
    </source>
</reference>
<name>A0A1I0ZRD9_9FLAO</name>
<dbReference type="AlphaFoldDB" id="A0A1I0ZRD9"/>
<evidence type="ECO:0000313" key="3">
    <source>
        <dbReference type="EMBL" id="SFB27020.1"/>
    </source>
</evidence>
<dbReference type="InterPro" id="IPR036291">
    <property type="entry name" value="NAD(P)-bd_dom_sf"/>
</dbReference>
<dbReference type="GO" id="GO:0016491">
    <property type="term" value="F:oxidoreductase activity"/>
    <property type="evidence" value="ECO:0007669"/>
    <property type="project" value="UniProtKB-KW"/>
</dbReference>
<evidence type="ECO:0000256" key="2">
    <source>
        <dbReference type="ARBA" id="ARBA00023002"/>
    </source>
</evidence>
<gene>
    <name evidence="3" type="ORF">SAMN05660845_2314</name>
</gene>
<dbReference type="CDD" id="cd05233">
    <property type="entry name" value="SDR_c"/>
    <property type="match status" value="1"/>
</dbReference>
<evidence type="ECO:0000256" key="1">
    <source>
        <dbReference type="ARBA" id="ARBA00006484"/>
    </source>
</evidence>
<accession>A0A1I0ZRD9</accession>
<organism evidence="3 4">
    <name type="scientific">Flavobacterium swingsii</name>
    <dbReference type="NCBI Taxonomy" id="498292"/>
    <lineage>
        <taxon>Bacteria</taxon>
        <taxon>Pseudomonadati</taxon>
        <taxon>Bacteroidota</taxon>
        <taxon>Flavobacteriia</taxon>
        <taxon>Flavobacteriales</taxon>
        <taxon>Flavobacteriaceae</taxon>
        <taxon>Flavobacterium</taxon>
    </lineage>
</organism>
<dbReference type="Proteomes" id="UP000199604">
    <property type="component" value="Unassembled WGS sequence"/>
</dbReference>
<dbReference type="InterPro" id="IPR002347">
    <property type="entry name" value="SDR_fam"/>
</dbReference>
<proteinExistence type="inferred from homology"/>
<dbReference type="SUPFAM" id="SSF51735">
    <property type="entry name" value="NAD(P)-binding Rossmann-fold domains"/>
    <property type="match status" value="1"/>
</dbReference>
<dbReference type="InterPro" id="IPR051122">
    <property type="entry name" value="SDR_DHRS6-like"/>
</dbReference>
<dbReference type="Gene3D" id="3.40.50.720">
    <property type="entry name" value="NAD(P)-binding Rossmann-like Domain"/>
    <property type="match status" value="1"/>
</dbReference>
<dbReference type="PANTHER" id="PTHR43477">
    <property type="entry name" value="DIHYDROANTICAPSIN 7-DEHYDROGENASE"/>
    <property type="match status" value="1"/>
</dbReference>
<evidence type="ECO:0000313" key="4">
    <source>
        <dbReference type="Proteomes" id="UP000199604"/>
    </source>
</evidence>
<protein>
    <submittedName>
        <fullName evidence="3">NAD(P)-dependent dehydrogenase, short-chain alcohol dehydrogenase family</fullName>
    </submittedName>
</protein>
<dbReference type="EMBL" id="FOJT01000006">
    <property type="protein sequence ID" value="SFB27020.1"/>
    <property type="molecule type" value="Genomic_DNA"/>
</dbReference>
<dbReference type="Pfam" id="PF13561">
    <property type="entry name" value="adh_short_C2"/>
    <property type="match status" value="1"/>
</dbReference>
<dbReference type="PANTHER" id="PTHR43477:SF1">
    <property type="entry name" value="DIHYDROANTICAPSIN 7-DEHYDROGENASE"/>
    <property type="match status" value="1"/>
</dbReference>